<dbReference type="AlphaFoldDB" id="B1IMR7"/>
<organism evidence="1 2">
    <name type="scientific">Clostridium botulinum (strain Okra / Type B1)</name>
    <dbReference type="NCBI Taxonomy" id="498213"/>
    <lineage>
        <taxon>Bacteria</taxon>
        <taxon>Bacillati</taxon>
        <taxon>Bacillota</taxon>
        <taxon>Clostridia</taxon>
        <taxon>Eubacteriales</taxon>
        <taxon>Clostridiaceae</taxon>
        <taxon>Clostridium</taxon>
    </lineage>
</organism>
<reference evidence="1 2" key="1">
    <citation type="journal article" date="2007" name="PLoS ONE">
        <title>Analysis of the neurotoxin complex genes in Clostridium botulinum A1-A4 and B1 strains: BoNT/A3, /Ba4 and /B1 clusters are located within plasmids.</title>
        <authorList>
            <person name="Smith T.J."/>
            <person name="Hill K.K."/>
            <person name="Foley B.T."/>
            <person name="Detter J.C."/>
            <person name="Munk A.C."/>
            <person name="Bruce D.C."/>
            <person name="Doggett N.A."/>
            <person name="Smith L.A."/>
            <person name="Marks J.D."/>
            <person name="Xie G."/>
            <person name="Brettin T.S."/>
        </authorList>
    </citation>
    <scope>NUCLEOTIDE SEQUENCE [LARGE SCALE GENOMIC DNA]</scope>
    <source>
        <strain evidence="2">Okra / Type B1</strain>
    </source>
</reference>
<name>B1IMR7_CLOBK</name>
<evidence type="ECO:0000313" key="1">
    <source>
        <dbReference type="EMBL" id="ACA43488.1"/>
    </source>
</evidence>
<sequence>MAEDILNEEFKLKRKSYKELSIKLDELNNEIVCDFLKCVPASYVNDLQVAVDSKGLDVHKSKYKEFCQHFNHGDISQEDIHLFEMTNDIYSNKMPQRNEKMMEFYKKVPLSFIDNLKKIIERYGIEKHKIQFTDFYNKYQSDNLADYDVQLFSHLKTIYEHKMPNINNNNK</sequence>
<gene>
    <name evidence="1" type="ordered locus">CLD_2723</name>
</gene>
<dbReference type="Proteomes" id="UP000008541">
    <property type="component" value="Chromosome"/>
</dbReference>
<dbReference type="RefSeq" id="WP_004451862.1">
    <property type="nucleotide sequence ID" value="NC_010516.1"/>
</dbReference>
<protein>
    <submittedName>
        <fullName evidence="1">Uncharacterized protein</fullName>
    </submittedName>
</protein>
<accession>B1IMR7</accession>
<evidence type="ECO:0000313" key="2">
    <source>
        <dbReference type="Proteomes" id="UP000008541"/>
    </source>
</evidence>
<dbReference type="KEGG" id="cbb:CLD_2723"/>
<proteinExistence type="predicted"/>
<dbReference type="HOGENOM" id="CLU_1560246_0_0_9"/>
<dbReference type="EMBL" id="CP000939">
    <property type="protein sequence ID" value="ACA43488.1"/>
    <property type="molecule type" value="Genomic_DNA"/>
</dbReference>